<dbReference type="SUPFAM" id="SSF51735">
    <property type="entry name" value="NAD(P)-binding Rossmann-fold domains"/>
    <property type="match status" value="1"/>
</dbReference>
<evidence type="ECO:0000256" key="2">
    <source>
        <dbReference type="RuleBase" id="RU364082"/>
    </source>
</evidence>
<comment type="similarity">
    <text evidence="1 2">Belongs to the dTDP-4-dehydrorhamnose reductase family.</text>
</comment>
<gene>
    <name evidence="4" type="ORF">UU32_C0046G0006</name>
</gene>
<dbReference type="Pfam" id="PF04321">
    <property type="entry name" value="RmlD_sub_bind"/>
    <property type="match status" value="1"/>
</dbReference>
<proteinExistence type="inferred from homology"/>
<organism evidence="4 5">
    <name type="scientific">Candidatus Woesebacteria bacterium GW2011_GWB1_41_10</name>
    <dbReference type="NCBI Taxonomy" id="1618577"/>
    <lineage>
        <taxon>Bacteria</taxon>
        <taxon>Candidatus Woeseibacteriota</taxon>
    </lineage>
</organism>
<dbReference type="UniPathway" id="UPA00124"/>
<reference evidence="4 5" key="1">
    <citation type="journal article" date="2015" name="Nature">
        <title>rRNA introns, odd ribosomes, and small enigmatic genomes across a large radiation of phyla.</title>
        <authorList>
            <person name="Brown C.T."/>
            <person name="Hug L.A."/>
            <person name="Thomas B.C."/>
            <person name="Sharon I."/>
            <person name="Castelle C.J."/>
            <person name="Singh A."/>
            <person name="Wilkins M.J."/>
            <person name="Williams K.H."/>
            <person name="Banfield J.F."/>
        </authorList>
    </citation>
    <scope>NUCLEOTIDE SEQUENCE [LARGE SCALE GENOMIC DNA]</scope>
</reference>
<dbReference type="PATRIC" id="fig|1618577.3.peg.579"/>
<dbReference type="PANTHER" id="PTHR10491:SF4">
    <property type="entry name" value="METHIONINE ADENOSYLTRANSFERASE 2 SUBUNIT BETA"/>
    <property type="match status" value="1"/>
</dbReference>
<comment type="function">
    <text evidence="2">Catalyzes the reduction of dTDP-6-deoxy-L-lyxo-4-hexulose to yield dTDP-L-rhamnose.</text>
</comment>
<keyword evidence="2" id="KW-0560">Oxidoreductase</keyword>
<evidence type="ECO:0000256" key="1">
    <source>
        <dbReference type="ARBA" id="ARBA00010944"/>
    </source>
</evidence>
<name>A0A0G0UAQ7_9BACT</name>
<protein>
    <recommendedName>
        <fullName evidence="2">dTDP-4-dehydrorhamnose reductase</fullName>
        <ecNumber evidence="2">1.1.1.133</ecNumber>
    </recommendedName>
</protein>
<keyword evidence="2" id="KW-0521">NADP</keyword>
<evidence type="ECO:0000259" key="3">
    <source>
        <dbReference type="Pfam" id="PF04321"/>
    </source>
</evidence>
<evidence type="ECO:0000313" key="5">
    <source>
        <dbReference type="Proteomes" id="UP000033858"/>
    </source>
</evidence>
<dbReference type="AlphaFoldDB" id="A0A0G0UAQ7"/>
<dbReference type="GO" id="GO:0019305">
    <property type="term" value="P:dTDP-rhamnose biosynthetic process"/>
    <property type="evidence" value="ECO:0007669"/>
    <property type="project" value="UniProtKB-UniPathway"/>
</dbReference>
<evidence type="ECO:0000313" key="4">
    <source>
        <dbReference type="EMBL" id="KKR84416.1"/>
    </source>
</evidence>
<dbReference type="EC" id="1.1.1.133" evidence="2"/>
<dbReference type="EMBL" id="LCAE01000046">
    <property type="protein sequence ID" value="KKR84416.1"/>
    <property type="molecule type" value="Genomic_DNA"/>
</dbReference>
<dbReference type="Gene3D" id="3.90.25.10">
    <property type="entry name" value="UDP-galactose 4-epimerase, domain 1"/>
    <property type="match status" value="1"/>
</dbReference>
<dbReference type="GO" id="GO:0008831">
    <property type="term" value="F:dTDP-4-dehydrorhamnose reductase activity"/>
    <property type="evidence" value="ECO:0007669"/>
    <property type="project" value="UniProtKB-EC"/>
</dbReference>
<dbReference type="PANTHER" id="PTHR10491">
    <property type="entry name" value="DTDP-4-DEHYDRORHAMNOSE REDUCTASE"/>
    <property type="match status" value="1"/>
</dbReference>
<dbReference type="InterPro" id="IPR036291">
    <property type="entry name" value="NAD(P)-bd_dom_sf"/>
</dbReference>
<dbReference type="InterPro" id="IPR029903">
    <property type="entry name" value="RmlD-like-bd"/>
</dbReference>
<dbReference type="Proteomes" id="UP000033858">
    <property type="component" value="Unassembled WGS sequence"/>
</dbReference>
<dbReference type="Gene3D" id="3.40.50.720">
    <property type="entry name" value="NAD(P)-binding Rossmann-like Domain"/>
    <property type="match status" value="1"/>
</dbReference>
<feature type="domain" description="RmlD-like substrate binding" evidence="3">
    <location>
        <begin position="3"/>
        <end position="309"/>
    </location>
</feature>
<dbReference type="InterPro" id="IPR005913">
    <property type="entry name" value="dTDP_dehydrorham_reduct"/>
</dbReference>
<comment type="caution">
    <text evidence="4">The sequence shown here is derived from an EMBL/GenBank/DDBJ whole genome shotgun (WGS) entry which is preliminary data.</text>
</comment>
<comment type="pathway">
    <text evidence="2">Carbohydrate biosynthesis; dTDP-L-rhamnose biosynthesis.</text>
</comment>
<accession>A0A0G0UAQ7</accession>
<sequence>MKKVYVTGSSGMVGSRFLELIPESFGSRFLELIPESFEVVSPEIDKLSIMDKKALDAFFEKEKPDIIVHFAAYTNVSEAENQKGDKNGSCWKINVGGSKNLAELCKRYNSHLVHISTDYVFSGTAEDPGPYEENHLPQKDPNKLTWYGFTKAEAEREVSKILGNDFTIVRLIYPVRAKFEGKLDYIRKPLSLFDEGKLYPMFTDQQVSITYIDEACQVISKIIEGSVYGVFHASTPDTTTPYELISYVIEKARGVRDAVKKSSIDEFLKTVASPVRYPKYGGLEVGETEKRLEIKFSTWRQMVDKLIDEGLS</sequence>